<dbReference type="PROSITE" id="PS00211">
    <property type="entry name" value="ABC_TRANSPORTER_1"/>
    <property type="match status" value="2"/>
</dbReference>
<dbReference type="EMBL" id="FPAB01000001">
    <property type="protein sequence ID" value="SFS40595.1"/>
    <property type="molecule type" value="Genomic_DNA"/>
</dbReference>
<keyword evidence="2" id="KW-0813">Transport</keyword>
<sequence length="521" mass="54149">MREPPAPAAVVEIDRLVVGPAAGGPPVLDGPGLRLHTGETLALYGRSGSGKTTLALSLLGHLRPGLALRSGTVRVGGIDPFTTAGRSRVRTGVVSFLGQDPAAALNPGRRLGGLLREAARRSRPAAPGGPGTRERIERALAEVDLPTDRAFLRRYPHEISGGQAQRAALVIATLRDPVLLVLDEPTSGLDRRLADELCALLGARRRAGSGAMLLVSHDRELIGALADRTLRVADGRLLPPGEDTAAPRPAPRPPARPAALVLPSAPPGPSGSRPPAPPAPPGPSGSRPPVLELTGLRAGHGRRITVAGVSLTVAPGGCTALAGASGAGKSTVAHCLVGLHPALAGRLTLEGREVPLDLRRRSPRDRRALQLVAQDSVDALNPREPVRRTLLRPLTGLRGMAPEEAASRVHTLLEQVCLPARLLDRLPHQLSGGERQRVNLARALAAGPRVLVCDEVTSALDTATRDAILDLLAELRRTEGLSVVLISHDARVRAAADRVVVLDAGRPVPSGDAPAPGGGRV</sequence>
<dbReference type="PROSITE" id="PS50893">
    <property type="entry name" value="ABC_TRANSPORTER_2"/>
    <property type="match status" value="2"/>
</dbReference>
<keyword evidence="8" id="KW-1185">Reference proteome</keyword>
<dbReference type="InterPro" id="IPR050319">
    <property type="entry name" value="ABC_transp_ATP-bind"/>
</dbReference>
<dbReference type="InterPro" id="IPR017871">
    <property type="entry name" value="ABC_transporter-like_CS"/>
</dbReference>
<dbReference type="Gene3D" id="3.40.50.300">
    <property type="entry name" value="P-loop containing nucleotide triphosphate hydrolases"/>
    <property type="match status" value="2"/>
</dbReference>
<evidence type="ECO:0000256" key="3">
    <source>
        <dbReference type="ARBA" id="ARBA00022741"/>
    </source>
</evidence>
<dbReference type="InterPro" id="IPR003439">
    <property type="entry name" value="ABC_transporter-like_ATP-bd"/>
</dbReference>
<keyword evidence="3" id="KW-0547">Nucleotide-binding</keyword>
<dbReference type="Proteomes" id="UP000198873">
    <property type="component" value="Unassembled WGS sequence"/>
</dbReference>
<dbReference type="CDD" id="cd03257">
    <property type="entry name" value="ABC_NikE_OppD_transporters"/>
    <property type="match status" value="1"/>
</dbReference>
<organism evidence="7 8">
    <name type="scientific">Streptomyces harbinensis</name>
    <dbReference type="NCBI Taxonomy" id="1176198"/>
    <lineage>
        <taxon>Bacteria</taxon>
        <taxon>Bacillati</taxon>
        <taxon>Actinomycetota</taxon>
        <taxon>Actinomycetes</taxon>
        <taxon>Kitasatosporales</taxon>
        <taxon>Streptomycetaceae</taxon>
        <taxon>Streptomyces</taxon>
    </lineage>
</organism>
<feature type="compositionally biased region" description="Pro residues" evidence="5">
    <location>
        <begin position="264"/>
        <end position="283"/>
    </location>
</feature>
<dbReference type="InterPro" id="IPR003593">
    <property type="entry name" value="AAA+_ATPase"/>
</dbReference>
<dbReference type="STRING" id="1176198.SAMN05444716_101565"/>
<dbReference type="InterPro" id="IPR027417">
    <property type="entry name" value="P-loop_NTPase"/>
</dbReference>
<dbReference type="RefSeq" id="WP_093842057.1">
    <property type="nucleotide sequence ID" value="NZ_FPAB01000001.1"/>
</dbReference>
<feature type="region of interest" description="Disordered" evidence="5">
    <location>
        <begin position="236"/>
        <end position="292"/>
    </location>
</feature>
<feature type="domain" description="ABC transporter" evidence="6">
    <location>
        <begin position="11"/>
        <end position="259"/>
    </location>
</feature>
<comment type="similarity">
    <text evidence="1">Belongs to the ABC transporter superfamily.</text>
</comment>
<dbReference type="PANTHER" id="PTHR43776:SF7">
    <property type="entry name" value="D,D-DIPEPTIDE TRANSPORT ATP-BINDING PROTEIN DDPF-RELATED"/>
    <property type="match status" value="1"/>
</dbReference>
<evidence type="ECO:0000256" key="5">
    <source>
        <dbReference type="SAM" id="MobiDB-lite"/>
    </source>
</evidence>
<reference evidence="8" key="1">
    <citation type="submission" date="2016-10" db="EMBL/GenBank/DDBJ databases">
        <authorList>
            <person name="Varghese N."/>
            <person name="Submissions S."/>
        </authorList>
    </citation>
    <scope>NUCLEOTIDE SEQUENCE [LARGE SCALE GENOMIC DNA]</scope>
    <source>
        <strain evidence="8">CGMCC 4.7047</strain>
    </source>
</reference>
<dbReference type="Pfam" id="PF00005">
    <property type="entry name" value="ABC_tran"/>
    <property type="match status" value="2"/>
</dbReference>
<proteinExistence type="inferred from homology"/>
<evidence type="ECO:0000256" key="4">
    <source>
        <dbReference type="ARBA" id="ARBA00022840"/>
    </source>
</evidence>
<gene>
    <name evidence="7" type="ORF">SAMN05444716_101565</name>
</gene>
<evidence type="ECO:0000259" key="6">
    <source>
        <dbReference type="PROSITE" id="PS50893"/>
    </source>
</evidence>
<dbReference type="SMART" id="SM00382">
    <property type="entry name" value="AAA"/>
    <property type="match status" value="2"/>
</dbReference>
<evidence type="ECO:0000313" key="7">
    <source>
        <dbReference type="EMBL" id="SFS40595.1"/>
    </source>
</evidence>
<name>A0A1I6PKN5_9ACTN</name>
<dbReference type="PANTHER" id="PTHR43776">
    <property type="entry name" value="TRANSPORT ATP-BINDING PROTEIN"/>
    <property type="match status" value="1"/>
</dbReference>
<keyword evidence="4 7" id="KW-0067">ATP-binding</keyword>
<dbReference type="SUPFAM" id="SSF52540">
    <property type="entry name" value="P-loop containing nucleoside triphosphate hydrolases"/>
    <property type="match status" value="2"/>
</dbReference>
<feature type="domain" description="ABC transporter" evidence="6">
    <location>
        <begin position="291"/>
        <end position="521"/>
    </location>
</feature>
<dbReference type="GO" id="GO:0055085">
    <property type="term" value="P:transmembrane transport"/>
    <property type="evidence" value="ECO:0007669"/>
    <property type="project" value="UniProtKB-ARBA"/>
</dbReference>
<accession>A0A1I6PKN5</accession>
<dbReference type="GO" id="GO:0016887">
    <property type="term" value="F:ATP hydrolysis activity"/>
    <property type="evidence" value="ECO:0007669"/>
    <property type="project" value="InterPro"/>
</dbReference>
<dbReference type="GO" id="GO:0005524">
    <property type="term" value="F:ATP binding"/>
    <property type="evidence" value="ECO:0007669"/>
    <property type="project" value="UniProtKB-KW"/>
</dbReference>
<evidence type="ECO:0000313" key="8">
    <source>
        <dbReference type="Proteomes" id="UP000198873"/>
    </source>
</evidence>
<evidence type="ECO:0000256" key="1">
    <source>
        <dbReference type="ARBA" id="ARBA00005417"/>
    </source>
</evidence>
<dbReference type="AlphaFoldDB" id="A0A1I6PKN5"/>
<protein>
    <submittedName>
        <fullName evidence="7">Peptide/nickel transport system ATP-binding protein</fullName>
    </submittedName>
</protein>
<evidence type="ECO:0000256" key="2">
    <source>
        <dbReference type="ARBA" id="ARBA00022448"/>
    </source>
</evidence>